<dbReference type="GO" id="GO:0005886">
    <property type="term" value="C:plasma membrane"/>
    <property type="evidence" value="ECO:0007669"/>
    <property type="project" value="UniProtKB-SubCell"/>
</dbReference>
<evidence type="ECO:0000256" key="6">
    <source>
        <dbReference type="SAM" id="Phobius"/>
    </source>
</evidence>
<feature type="transmembrane region" description="Helical" evidence="6">
    <location>
        <begin position="149"/>
        <end position="169"/>
    </location>
</feature>
<feature type="transmembrane region" description="Helical" evidence="6">
    <location>
        <begin position="377"/>
        <end position="396"/>
    </location>
</feature>
<proteinExistence type="predicted"/>
<evidence type="ECO:0000256" key="1">
    <source>
        <dbReference type="ARBA" id="ARBA00004651"/>
    </source>
</evidence>
<dbReference type="EMBL" id="VOOR01000004">
    <property type="protein sequence ID" value="TXB68400.1"/>
    <property type="molecule type" value="Genomic_DNA"/>
</dbReference>
<feature type="transmembrane region" description="Helical" evidence="6">
    <location>
        <begin position="81"/>
        <end position="102"/>
    </location>
</feature>
<evidence type="ECO:0000256" key="4">
    <source>
        <dbReference type="ARBA" id="ARBA00022989"/>
    </source>
</evidence>
<accession>A0A5C6S3K3</accession>
<comment type="caution">
    <text evidence="7">The sequence shown here is derived from an EMBL/GenBank/DDBJ whole genome shotgun (WGS) entry which is preliminary data.</text>
</comment>
<keyword evidence="2" id="KW-1003">Cell membrane</keyword>
<sequence>MSLLKKLAGETAIYGTSSILSRLLHFVILTPFLTRYFSGGAYGVVTDLYAWAALLMVLFTYRMETAFFRFGNRDADLERSFSTATLSLLGSTAVLTALSFLFTQDIAAWLEYPDRPEYIRWFTLIIAFDAVAAIPFARLRLDNRPIRFALIKTLNIVVNILAIFFFLKACPWLAQQGYGWAGALYSPERAIGLVFLSNLIASGTVLLLLSPELFKMQWRFDRGLWKRMLWYAAPLVVVGVAGIINQFAGIPLLKRLASDDLDYNLVQVGQYGAAAKLAVLMNLFTQAFNYAAEPFFFRNAERKDKSALYAQVGKGFTLVGCLAFAGIMLYIDVVQYYLGEDLREGLAVVPYLLLAYLFLGLYYNFSIWYKLADRTVIGGYIATGGTLITFGLNLWLIPYYGLLAPGIAALACYGFMALASYWTGQRYYPIPYPVGRMALYIIGALLVYGGSRLAAVYFRPGFIAGLGLNTILLLAYLAYLGQLERAQVQAALKRLREKG</sequence>
<name>A0A5C6S3K3_9BACT</name>
<protein>
    <submittedName>
        <fullName evidence="7">Polysaccharide biosynthesis protein</fullName>
    </submittedName>
</protein>
<reference evidence="7 8" key="1">
    <citation type="submission" date="2019-08" db="EMBL/GenBank/DDBJ databases">
        <title>Genome of Phaeodactylibacter luteus.</title>
        <authorList>
            <person name="Bowman J.P."/>
        </authorList>
    </citation>
    <scope>NUCLEOTIDE SEQUENCE [LARGE SCALE GENOMIC DNA]</scope>
    <source>
        <strain evidence="7 8">KCTC 42180</strain>
    </source>
</reference>
<gene>
    <name evidence="7" type="ORF">FRY97_03205</name>
</gene>
<keyword evidence="5 6" id="KW-0472">Membrane</keyword>
<dbReference type="OrthoDB" id="9814608at2"/>
<feature type="transmembrane region" description="Helical" evidence="6">
    <location>
        <begin position="12"/>
        <end position="33"/>
    </location>
</feature>
<dbReference type="InterPro" id="IPR050833">
    <property type="entry name" value="Poly_Biosynth_Transport"/>
</dbReference>
<dbReference type="RefSeq" id="WP_147165979.1">
    <property type="nucleotide sequence ID" value="NZ_VOOR01000004.1"/>
</dbReference>
<feature type="transmembrane region" description="Helical" evidence="6">
    <location>
        <begin position="457"/>
        <end position="479"/>
    </location>
</feature>
<dbReference type="AlphaFoldDB" id="A0A5C6S3K3"/>
<feature type="transmembrane region" description="Helical" evidence="6">
    <location>
        <begin position="229"/>
        <end position="253"/>
    </location>
</feature>
<dbReference type="PANTHER" id="PTHR30250">
    <property type="entry name" value="PST FAMILY PREDICTED COLANIC ACID TRANSPORTER"/>
    <property type="match status" value="1"/>
</dbReference>
<feature type="transmembrane region" description="Helical" evidence="6">
    <location>
        <begin position="39"/>
        <end position="61"/>
    </location>
</feature>
<evidence type="ECO:0000256" key="5">
    <source>
        <dbReference type="ARBA" id="ARBA00023136"/>
    </source>
</evidence>
<dbReference type="Proteomes" id="UP000321580">
    <property type="component" value="Unassembled WGS sequence"/>
</dbReference>
<feature type="transmembrane region" description="Helical" evidence="6">
    <location>
        <begin position="402"/>
        <end position="422"/>
    </location>
</feature>
<feature type="transmembrane region" description="Helical" evidence="6">
    <location>
        <begin position="189"/>
        <end position="209"/>
    </location>
</feature>
<keyword evidence="4 6" id="KW-1133">Transmembrane helix</keyword>
<evidence type="ECO:0000313" key="7">
    <source>
        <dbReference type="EMBL" id="TXB68400.1"/>
    </source>
</evidence>
<dbReference type="PANTHER" id="PTHR30250:SF11">
    <property type="entry name" value="O-ANTIGEN TRANSPORTER-RELATED"/>
    <property type="match status" value="1"/>
</dbReference>
<evidence type="ECO:0000256" key="2">
    <source>
        <dbReference type="ARBA" id="ARBA00022475"/>
    </source>
</evidence>
<feature type="transmembrane region" description="Helical" evidence="6">
    <location>
        <begin position="434"/>
        <end position="451"/>
    </location>
</feature>
<keyword evidence="3 6" id="KW-0812">Transmembrane</keyword>
<keyword evidence="8" id="KW-1185">Reference proteome</keyword>
<feature type="transmembrane region" description="Helical" evidence="6">
    <location>
        <begin position="118"/>
        <end position="137"/>
    </location>
</feature>
<evidence type="ECO:0000313" key="8">
    <source>
        <dbReference type="Proteomes" id="UP000321580"/>
    </source>
</evidence>
<comment type="subcellular location">
    <subcellularLocation>
        <location evidence="1">Cell membrane</location>
        <topology evidence="1">Multi-pass membrane protein</topology>
    </subcellularLocation>
</comment>
<feature type="transmembrane region" description="Helical" evidence="6">
    <location>
        <begin position="312"/>
        <end position="333"/>
    </location>
</feature>
<evidence type="ECO:0000256" key="3">
    <source>
        <dbReference type="ARBA" id="ARBA00022692"/>
    </source>
</evidence>
<feature type="transmembrane region" description="Helical" evidence="6">
    <location>
        <begin position="345"/>
        <end position="365"/>
    </location>
</feature>
<feature type="transmembrane region" description="Helical" evidence="6">
    <location>
        <begin position="273"/>
        <end position="292"/>
    </location>
</feature>
<organism evidence="7 8">
    <name type="scientific">Phaeodactylibacter luteus</name>
    <dbReference type="NCBI Taxonomy" id="1564516"/>
    <lineage>
        <taxon>Bacteria</taxon>
        <taxon>Pseudomonadati</taxon>
        <taxon>Bacteroidota</taxon>
        <taxon>Saprospiria</taxon>
        <taxon>Saprospirales</taxon>
        <taxon>Haliscomenobacteraceae</taxon>
        <taxon>Phaeodactylibacter</taxon>
    </lineage>
</organism>